<accession>A0A5N6LZM0</accession>
<comment type="caution">
    <text evidence="2">The sequence shown here is derived from an EMBL/GenBank/DDBJ whole genome shotgun (WGS) entry which is preliminary data.</text>
</comment>
<proteinExistence type="predicted"/>
<name>A0A5N6LZM0_9ASTR</name>
<evidence type="ECO:0000313" key="2">
    <source>
        <dbReference type="EMBL" id="KAD3067079.1"/>
    </source>
</evidence>
<dbReference type="PANTHER" id="PTHR46148">
    <property type="entry name" value="CHROMO DOMAIN-CONTAINING PROTEIN"/>
    <property type="match status" value="1"/>
</dbReference>
<dbReference type="Pfam" id="PF24626">
    <property type="entry name" value="SH3_Tf2-1"/>
    <property type="match status" value="1"/>
</dbReference>
<reference evidence="2 3" key="1">
    <citation type="submission" date="2019-05" db="EMBL/GenBank/DDBJ databases">
        <title>Mikania micrantha, genome provides insights into the molecular mechanism of rapid growth.</title>
        <authorList>
            <person name="Liu B."/>
        </authorList>
    </citation>
    <scope>NUCLEOTIDE SEQUENCE [LARGE SCALE GENOMIC DNA]</scope>
    <source>
        <strain evidence="2">NLD-2019</strain>
        <tissue evidence="2">Leaf</tissue>
    </source>
</reference>
<keyword evidence="3" id="KW-1185">Reference proteome</keyword>
<dbReference type="EMBL" id="SZYD01000017">
    <property type="protein sequence ID" value="KAD3067079.1"/>
    <property type="molecule type" value="Genomic_DNA"/>
</dbReference>
<organism evidence="2 3">
    <name type="scientific">Mikania micrantha</name>
    <name type="common">bitter vine</name>
    <dbReference type="NCBI Taxonomy" id="192012"/>
    <lineage>
        <taxon>Eukaryota</taxon>
        <taxon>Viridiplantae</taxon>
        <taxon>Streptophyta</taxon>
        <taxon>Embryophyta</taxon>
        <taxon>Tracheophyta</taxon>
        <taxon>Spermatophyta</taxon>
        <taxon>Magnoliopsida</taxon>
        <taxon>eudicotyledons</taxon>
        <taxon>Gunneridae</taxon>
        <taxon>Pentapetalae</taxon>
        <taxon>asterids</taxon>
        <taxon>campanulids</taxon>
        <taxon>Asterales</taxon>
        <taxon>Asteraceae</taxon>
        <taxon>Asteroideae</taxon>
        <taxon>Heliantheae alliance</taxon>
        <taxon>Eupatorieae</taxon>
        <taxon>Mikania</taxon>
    </lineage>
</organism>
<evidence type="ECO:0000313" key="3">
    <source>
        <dbReference type="Proteomes" id="UP000326396"/>
    </source>
</evidence>
<feature type="domain" description="Tf2-1-like SH3-like" evidence="1">
    <location>
        <begin position="32"/>
        <end position="83"/>
    </location>
</feature>
<dbReference type="PANTHER" id="PTHR46148:SF57">
    <property type="entry name" value="OS12G0499874 PROTEIN"/>
    <property type="match status" value="1"/>
</dbReference>
<sequence length="124" mass="14493">MVFKQGFQIMYWVITTRENGTHFGYAKAVKGIIRFRKRGKLSPRYIGPFRIEARVGKVEYRLELPEELNGIHPTFHVSHLRKCLADEQTHVPLDDTEVDNRLNYIEEPVAIMDTKAKQLHNKTV</sequence>
<evidence type="ECO:0000259" key="1">
    <source>
        <dbReference type="Pfam" id="PF24626"/>
    </source>
</evidence>
<dbReference type="OrthoDB" id="127748at2759"/>
<dbReference type="InterPro" id="IPR056924">
    <property type="entry name" value="SH3_Tf2-1"/>
</dbReference>
<protein>
    <recommendedName>
        <fullName evidence="1">Tf2-1-like SH3-like domain-containing protein</fullName>
    </recommendedName>
</protein>
<dbReference type="Proteomes" id="UP000326396">
    <property type="component" value="Linkage Group LG7"/>
</dbReference>
<gene>
    <name evidence="2" type="ORF">E3N88_34959</name>
</gene>
<dbReference type="AlphaFoldDB" id="A0A5N6LZM0"/>